<dbReference type="InterPro" id="IPR011010">
    <property type="entry name" value="DNA_brk_join_enz"/>
</dbReference>
<keyword evidence="2 4" id="KW-0238">DNA-binding</keyword>
<comment type="caution">
    <text evidence="7">The sequence shown here is derived from an EMBL/GenBank/DDBJ whole genome shotgun (WGS) entry which is preliminary data.</text>
</comment>
<dbReference type="InterPro" id="IPR044068">
    <property type="entry name" value="CB"/>
</dbReference>
<organism evidence="7 8">
    <name type="scientific">Halocynthiibacter styelae</name>
    <dbReference type="NCBI Taxonomy" id="2761955"/>
    <lineage>
        <taxon>Bacteria</taxon>
        <taxon>Pseudomonadati</taxon>
        <taxon>Pseudomonadota</taxon>
        <taxon>Alphaproteobacteria</taxon>
        <taxon>Rhodobacterales</taxon>
        <taxon>Paracoccaceae</taxon>
        <taxon>Halocynthiibacter</taxon>
    </lineage>
</organism>
<evidence type="ECO:0000313" key="7">
    <source>
        <dbReference type="EMBL" id="MBI1493172.1"/>
    </source>
</evidence>
<keyword evidence="1" id="KW-0229">DNA integration</keyword>
<dbReference type="RefSeq" id="WP_228848017.1">
    <property type="nucleotide sequence ID" value="NZ_JADCKQ010000003.1"/>
</dbReference>
<reference evidence="7" key="1">
    <citation type="submission" date="2020-10" db="EMBL/GenBank/DDBJ databases">
        <title>Paenihalocynthiibacter styelae gen. nov., sp. nov., isolated from stalked sea squirt Styela clava.</title>
        <authorList>
            <person name="Kim Y.-O."/>
            <person name="Yoon J.-H."/>
        </authorList>
    </citation>
    <scope>NUCLEOTIDE SEQUENCE</scope>
    <source>
        <strain evidence="7">MYP1-1</strain>
    </source>
</reference>
<dbReference type="GO" id="GO:0015074">
    <property type="term" value="P:DNA integration"/>
    <property type="evidence" value="ECO:0007669"/>
    <property type="project" value="UniProtKB-KW"/>
</dbReference>
<evidence type="ECO:0000259" key="6">
    <source>
        <dbReference type="PROSITE" id="PS51900"/>
    </source>
</evidence>
<proteinExistence type="predicted"/>
<dbReference type="Gene3D" id="1.10.443.10">
    <property type="entry name" value="Intergrase catalytic core"/>
    <property type="match status" value="1"/>
</dbReference>
<dbReference type="GO" id="GO:0006310">
    <property type="term" value="P:DNA recombination"/>
    <property type="evidence" value="ECO:0007669"/>
    <property type="project" value="UniProtKB-KW"/>
</dbReference>
<evidence type="ECO:0000256" key="1">
    <source>
        <dbReference type="ARBA" id="ARBA00022908"/>
    </source>
</evidence>
<dbReference type="GO" id="GO:0003677">
    <property type="term" value="F:DNA binding"/>
    <property type="evidence" value="ECO:0007669"/>
    <property type="project" value="UniProtKB-UniRule"/>
</dbReference>
<sequence length="451" mass="51391">MKLTKRNKIFYIVRRVPKKYTAVDERAQVWLNLHTDSESEANRKAPEVWEHQLAIWEAQLAGDTYDIQEKIDAARELASARGFKFLPAHRVATLPTVEMLDRIDAVPVKNGKLQTQDAAALLGGVEQPSLTISQALEMYWKLAKDKTFGKSDDQIRKWRNPRIKAIKNLIGVIGDKKLSDIEPDDTLDFRDWLASRIQDGEIVAGSANKDITHMSAVLNTVNTKKRLGLNLPLSDLSFEDDGSETRLPFSDKWIKEKILADGALDGLNDEARCIVLLMINTGARPSELAGLRREDIRITHNIPHIAIEPYDGHQLKNRVAKRIIPVTGVSLEALRGFPDGFPRYANSSASLSGIVNKHFRNNNLKETPKHTLYGLRHSFEDRMLEEPTVDERIRRDLMGHIWNTQPWIRLRSSLINQSNVKRPQWHMPVWLQHGLSEINHFPWGSLFPSPE</sequence>
<evidence type="ECO:0000313" key="8">
    <source>
        <dbReference type="Proteomes" id="UP000640583"/>
    </source>
</evidence>
<dbReference type="InterPro" id="IPR013762">
    <property type="entry name" value="Integrase-like_cat_sf"/>
</dbReference>
<dbReference type="EMBL" id="JADCKQ010000003">
    <property type="protein sequence ID" value="MBI1493172.1"/>
    <property type="molecule type" value="Genomic_DNA"/>
</dbReference>
<keyword evidence="3" id="KW-0233">DNA recombination</keyword>
<dbReference type="AlphaFoldDB" id="A0A8J7LPR2"/>
<evidence type="ECO:0000256" key="4">
    <source>
        <dbReference type="PROSITE-ProRule" id="PRU01248"/>
    </source>
</evidence>
<accession>A0A8J7LPR2</accession>
<dbReference type="Proteomes" id="UP000640583">
    <property type="component" value="Unassembled WGS sequence"/>
</dbReference>
<dbReference type="PROSITE" id="PS51900">
    <property type="entry name" value="CB"/>
    <property type="match status" value="1"/>
</dbReference>
<evidence type="ECO:0000256" key="3">
    <source>
        <dbReference type="ARBA" id="ARBA00023172"/>
    </source>
</evidence>
<evidence type="ECO:0000259" key="5">
    <source>
        <dbReference type="PROSITE" id="PS51898"/>
    </source>
</evidence>
<protein>
    <submittedName>
        <fullName evidence="7">Tyrosine-type recombinase/integrase</fullName>
    </submittedName>
</protein>
<dbReference type="InterPro" id="IPR002104">
    <property type="entry name" value="Integrase_catalytic"/>
</dbReference>
<feature type="domain" description="Core-binding (CB)" evidence="6">
    <location>
        <begin position="130"/>
        <end position="222"/>
    </location>
</feature>
<feature type="domain" description="Tyr recombinase" evidence="5">
    <location>
        <begin position="244"/>
        <end position="422"/>
    </location>
</feature>
<dbReference type="SUPFAM" id="SSF56349">
    <property type="entry name" value="DNA breaking-rejoining enzymes"/>
    <property type="match status" value="1"/>
</dbReference>
<dbReference type="PROSITE" id="PS51898">
    <property type="entry name" value="TYR_RECOMBINASE"/>
    <property type="match status" value="1"/>
</dbReference>
<evidence type="ECO:0000256" key="2">
    <source>
        <dbReference type="ARBA" id="ARBA00023125"/>
    </source>
</evidence>
<gene>
    <name evidence="7" type="ORF">H1D41_05930</name>
</gene>
<name>A0A8J7LPR2_9RHOB</name>
<keyword evidence="8" id="KW-1185">Reference proteome</keyword>